<dbReference type="AlphaFoldDB" id="A0A1H2UJH2"/>
<proteinExistence type="predicted"/>
<name>A0A1H2UJH2_9FLAO</name>
<dbReference type="EMBL" id="FNMV01000003">
    <property type="protein sequence ID" value="SDW55729.1"/>
    <property type="molecule type" value="Genomic_DNA"/>
</dbReference>
<gene>
    <name evidence="1" type="ORF">SAMN05444338_103175</name>
</gene>
<reference evidence="2" key="1">
    <citation type="submission" date="2016-10" db="EMBL/GenBank/DDBJ databases">
        <authorList>
            <person name="Varghese N."/>
            <person name="Submissions S."/>
        </authorList>
    </citation>
    <scope>NUCLEOTIDE SEQUENCE [LARGE SCALE GENOMIC DNA]</scope>
    <source>
        <strain evidence="2">DSM 15718</strain>
    </source>
</reference>
<protein>
    <submittedName>
        <fullName evidence="1">Uncharacterized protein</fullName>
    </submittedName>
</protein>
<evidence type="ECO:0000313" key="2">
    <source>
        <dbReference type="Proteomes" id="UP000198569"/>
    </source>
</evidence>
<dbReference type="Proteomes" id="UP000198569">
    <property type="component" value="Unassembled WGS sequence"/>
</dbReference>
<sequence length="312" mass="36434">MTLSNLIFGQNSEEELKHYKQFLPYMIKGLQESKNDSSIKKLDNRVVGIFNKPWEVKKINEKTIIETITAITANNSLNIEQDYRQKWNLNFTSAINKNNAIEDTSNIDYILSNTFVSVSEIKLFDENNNSAIEKEERKIKINQSTDLEFYNSVINIDIPLKKEYRNLNGSIKLTLKQFETIEYKELKNTDENILFNLGNIEGIKLLKIEKNKAYFYLPRSIENIKIVSTNKEDKKYGENTLMPIPKSVYDFGMKDHLNEDLIKPFIEKVTLHDINEKPQILIYETNGNIENLYIYLKLSPVDLTSRTIEIKL</sequence>
<organism evidence="1 2">
    <name type="scientific">Flavobacterium degerlachei</name>
    <dbReference type="NCBI Taxonomy" id="229203"/>
    <lineage>
        <taxon>Bacteria</taxon>
        <taxon>Pseudomonadati</taxon>
        <taxon>Bacteroidota</taxon>
        <taxon>Flavobacteriia</taxon>
        <taxon>Flavobacteriales</taxon>
        <taxon>Flavobacteriaceae</taxon>
        <taxon>Flavobacterium</taxon>
    </lineage>
</organism>
<keyword evidence="2" id="KW-1185">Reference proteome</keyword>
<evidence type="ECO:0000313" key="1">
    <source>
        <dbReference type="EMBL" id="SDW55729.1"/>
    </source>
</evidence>
<accession>A0A1H2UJH2</accession>